<dbReference type="Pfam" id="PF00651">
    <property type="entry name" value="BTB"/>
    <property type="match status" value="1"/>
</dbReference>
<dbReference type="SUPFAM" id="SSF54695">
    <property type="entry name" value="POZ domain"/>
    <property type="match status" value="1"/>
</dbReference>
<dbReference type="PANTHER" id="PTHR46306:SF1">
    <property type="entry name" value="BTB_POZ DOMAIN-CONTAINING PROTEIN 9"/>
    <property type="match status" value="1"/>
</dbReference>
<dbReference type="PANTHER" id="PTHR46306">
    <property type="entry name" value="BTB/POZ DOMAIN-CONTAINING PROTEIN 9"/>
    <property type="match status" value="1"/>
</dbReference>
<protein>
    <recommendedName>
        <fullName evidence="1">BTB domain-containing protein</fullName>
    </recommendedName>
</protein>
<evidence type="ECO:0000313" key="3">
    <source>
        <dbReference type="Proteomes" id="UP000266673"/>
    </source>
</evidence>
<feature type="domain" description="BTB" evidence="1">
    <location>
        <begin position="23"/>
        <end position="95"/>
    </location>
</feature>
<sequence length="180" mass="20652">MSANFFEKLSSNLNQLLKDSDEYNVIIEVGQAPNIHAFKVHSIILNSRCSYFKDKLSTITCNDINVKIIKQANISTEVFEIIIKYIYGGTISLENINESVIFELLIATNEFGLEELIKHIQLFLLENNSSWLRLNFSRVCRTSLKDDNLKNLQQFCANIIAKHPSIIFDSDEFLTLPEKC</sequence>
<name>A0A397V4F7_9GLOM</name>
<dbReference type="EMBL" id="QKWP01000691">
    <property type="protein sequence ID" value="RIB16237.1"/>
    <property type="molecule type" value="Genomic_DNA"/>
</dbReference>
<dbReference type="InterPro" id="IPR000210">
    <property type="entry name" value="BTB/POZ_dom"/>
</dbReference>
<comment type="caution">
    <text evidence="2">The sequence shown here is derived from an EMBL/GenBank/DDBJ whole genome shotgun (WGS) entry which is preliminary data.</text>
</comment>
<dbReference type="Gene3D" id="3.30.710.10">
    <property type="entry name" value="Potassium Channel Kv1.1, Chain A"/>
    <property type="match status" value="1"/>
</dbReference>
<reference evidence="2 3" key="1">
    <citation type="submission" date="2018-06" db="EMBL/GenBank/DDBJ databases">
        <title>Comparative genomics reveals the genomic features of Rhizophagus irregularis, R. cerebriforme, R. diaphanum and Gigaspora rosea, and their symbiotic lifestyle signature.</title>
        <authorList>
            <person name="Morin E."/>
            <person name="San Clemente H."/>
            <person name="Chen E.C.H."/>
            <person name="De La Providencia I."/>
            <person name="Hainaut M."/>
            <person name="Kuo A."/>
            <person name="Kohler A."/>
            <person name="Murat C."/>
            <person name="Tang N."/>
            <person name="Roy S."/>
            <person name="Loubradou J."/>
            <person name="Henrissat B."/>
            <person name="Grigoriev I.V."/>
            <person name="Corradi N."/>
            <person name="Roux C."/>
            <person name="Martin F.M."/>
        </authorList>
    </citation>
    <scope>NUCLEOTIDE SEQUENCE [LARGE SCALE GENOMIC DNA]</scope>
    <source>
        <strain evidence="2 3">DAOM 194757</strain>
    </source>
</reference>
<dbReference type="GO" id="GO:0005737">
    <property type="term" value="C:cytoplasm"/>
    <property type="evidence" value="ECO:0007669"/>
    <property type="project" value="TreeGrafter"/>
</dbReference>
<dbReference type="InterPro" id="IPR011333">
    <property type="entry name" value="SKP1/BTB/POZ_sf"/>
</dbReference>
<gene>
    <name evidence="2" type="ORF">C2G38_2247148</name>
</gene>
<dbReference type="PROSITE" id="PS50097">
    <property type="entry name" value="BTB"/>
    <property type="match status" value="1"/>
</dbReference>
<accession>A0A397V4F7</accession>
<proteinExistence type="predicted"/>
<dbReference type="InterPro" id="IPR052407">
    <property type="entry name" value="BTB_POZ_domain_cont_9"/>
</dbReference>
<dbReference type="SMART" id="SM00225">
    <property type="entry name" value="BTB"/>
    <property type="match status" value="1"/>
</dbReference>
<keyword evidence="3" id="KW-1185">Reference proteome</keyword>
<evidence type="ECO:0000259" key="1">
    <source>
        <dbReference type="PROSITE" id="PS50097"/>
    </source>
</evidence>
<dbReference type="AlphaFoldDB" id="A0A397V4F7"/>
<evidence type="ECO:0000313" key="2">
    <source>
        <dbReference type="EMBL" id="RIB16237.1"/>
    </source>
</evidence>
<dbReference type="OrthoDB" id="408604at2759"/>
<organism evidence="2 3">
    <name type="scientific">Gigaspora rosea</name>
    <dbReference type="NCBI Taxonomy" id="44941"/>
    <lineage>
        <taxon>Eukaryota</taxon>
        <taxon>Fungi</taxon>
        <taxon>Fungi incertae sedis</taxon>
        <taxon>Mucoromycota</taxon>
        <taxon>Glomeromycotina</taxon>
        <taxon>Glomeromycetes</taxon>
        <taxon>Diversisporales</taxon>
        <taxon>Gigasporaceae</taxon>
        <taxon>Gigaspora</taxon>
    </lineage>
</organism>
<dbReference type="Proteomes" id="UP000266673">
    <property type="component" value="Unassembled WGS sequence"/>
</dbReference>